<dbReference type="PANTHER" id="PTHR11049:SF24">
    <property type="entry name" value="CYTOSOLIC ACYL COENZYME A THIOESTER HYDROLASE"/>
    <property type="match status" value="1"/>
</dbReference>
<organism evidence="3 4">
    <name type="scientific">Halocatena marina</name>
    <dbReference type="NCBI Taxonomy" id="2934937"/>
    <lineage>
        <taxon>Archaea</taxon>
        <taxon>Methanobacteriati</taxon>
        <taxon>Methanobacteriota</taxon>
        <taxon>Stenosarchaea group</taxon>
        <taxon>Halobacteria</taxon>
        <taxon>Halobacteriales</taxon>
        <taxon>Natronomonadaceae</taxon>
        <taxon>Halocatena</taxon>
    </lineage>
</organism>
<sequence length="150" mass="16994">MPDLMDTYVENRWMVQPNHANTLQTAHGGRVLKWMDEVGAMSGMRFSGESCVTAHINHVDFNRPILVGDLALIEAYVYSAGRTSVRVRLRAYREDPRTGDRELTTESYFVYVAIDEDHQPTPVPELTISSERAEQLREEAINGENGTSEH</sequence>
<dbReference type="PROSITE" id="PS51770">
    <property type="entry name" value="HOTDOG_ACOT"/>
    <property type="match status" value="1"/>
</dbReference>
<evidence type="ECO:0000313" key="3">
    <source>
        <dbReference type="EMBL" id="MFC7188780.1"/>
    </source>
</evidence>
<dbReference type="InterPro" id="IPR029069">
    <property type="entry name" value="HotDog_dom_sf"/>
</dbReference>
<dbReference type="GO" id="GO:0047617">
    <property type="term" value="F:fatty acyl-CoA hydrolase activity"/>
    <property type="evidence" value="ECO:0007669"/>
    <property type="project" value="UniProtKB-EC"/>
</dbReference>
<dbReference type="InterPro" id="IPR033120">
    <property type="entry name" value="HOTDOG_ACOT"/>
</dbReference>
<dbReference type="InterPro" id="IPR040170">
    <property type="entry name" value="Cytosol_ACT"/>
</dbReference>
<evidence type="ECO:0000259" key="2">
    <source>
        <dbReference type="PROSITE" id="PS51770"/>
    </source>
</evidence>
<evidence type="ECO:0000256" key="1">
    <source>
        <dbReference type="ARBA" id="ARBA00022801"/>
    </source>
</evidence>
<keyword evidence="1 3" id="KW-0378">Hydrolase</keyword>
<gene>
    <name evidence="3" type="ORF">ACFQL7_02195</name>
</gene>
<comment type="caution">
    <text evidence="3">The sequence shown here is derived from an EMBL/GenBank/DDBJ whole genome shotgun (WGS) entry which is preliminary data.</text>
</comment>
<dbReference type="EMBL" id="JBHTAX010000001">
    <property type="protein sequence ID" value="MFC7188780.1"/>
    <property type="molecule type" value="Genomic_DNA"/>
</dbReference>
<proteinExistence type="predicted"/>
<dbReference type="PANTHER" id="PTHR11049">
    <property type="entry name" value="ACYL COENZYME A THIOESTER HYDROLASE"/>
    <property type="match status" value="1"/>
</dbReference>
<accession>A0ABD5YHV3</accession>
<dbReference type="Pfam" id="PF03061">
    <property type="entry name" value="4HBT"/>
    <property type="match status" value="1"/>
</dbReference>
<dbReference type="SUPFAM" id="SSF54637">
    <property type="entry name" value="Thioesterase/thiol ester dehydrase-isomerase"/>
    <property type="match status" value="1"/>
</dbReference>
<dbReference type="AlphaFoldDB" id="A0ABD5YHV3"/>
<dbReference type="CDD" id="cd03442">
    <property type="entry name" value="BFIT_BACH"/>
    <property type="match status" value="1"/>
</dbReference>
<dbReference type="GeneID" id="76198328"/>
<dbReference type="InterPro" id="IPR006683">
    <property type="entry name" value="Thioestr_dom"/>
</dbReference>
<keyword evidence="4" id="KW-1185">Reference proteome</keyword>
<dbReference type="Proteomes" id="UP001596417">
    <property type="component" value="Unassembled WGS sequence"/>
</dbReference>
<reference evidence="3 4" key="1">
    <citation type="journal article" date="2019" name="Int. J. Syst. Evol. Microbiol.">
        <title>The Global Catalogue of Microorganisms (GCM) 10K type strain sequencing project: providing services to taxonomists for standard genome sequencing and annotation.</title>
        <authorList>
            <consortium name="The Broad Institute Genomics Platform"/>
            <consortium name="The Broad Institute Genome Sequencing Center for Infectious Disease"/>
            <person name="Wu L."/>
            <person name="Ma J."/>
        </authorList>
    </citation>
    <scope>NUCLEOTIDE SEQUENCE [LARGE SCALE GENOMIC DNA]</scope>
    <source>
        <strain evidence="3 4">RDMS1</strain>
    </source>
</reference>
<dbReference type="Gene3D" id="3.10.129.10">
    <property type="entry name" value="Hotdog Thioesterase"/>
    <property type="match status" value="1"/>
</dbReference>
<name>A0ABD5YHV3_9EURY</name>
<dbReference type="EC" id="3.1.2.20" evidence="3"/>
<dbReference type="RefSeq" id="WP_248904392.1">
    <property type="nucleotide sequence ID" value="NZ_CP109979.1"/>
</dbReference>
<protein>
    <submittedName>
        <fullName evidence="3">Acyl-CoA thioesterase</fullName>
        <ecNumber evidence="3">3.1.2.20</ecNumber>
    </submittedName>
</protein>
<feature type="domain" description="HotDog ACOT-type" evidence="2">
    <location>
        <begin position="5"/>
        <end position="117"/>
    </location>
</feature>
<evidence type="ECO:0000313" key="4">
    <source>
        <dbReference type="Proteomes" id="UP001596417"/>
    </source>
</evidence>